<reference evidence="2 3" key="1">
    <citation type="submission" date="2024-08" db="EMBL/GenBank/DDBJ databases">
        <title>Gnathostoma spinigerum genome.</title>
        <authorList>
            <person name="Gonzalez-Bertolin B."/>
            <person name="Monzon S."/>
            <person name="Zaballos A."/>
            <person name="Jimenez P."/>
            <person name="Dekumyoy P."/>
            <person name="Varona S."/>
            <person name="Cuesta I."/>
            <person name="Sumanam S."/>
            <person name="Adisakwattana P."/>
            <person name="Gasser R.B."/>
            <person name="Hernandez-Gonzalez A."/>
            <person name="Young N.D."/>
            <person name="Perteguer M.J."/>
        </authorList>
    </citation>
    <scope>NUCLEOTIDE SEQUENCE [LARGE SCALE GENOMIC DNA]</scope>
    <source>
        <strain evidence="2">AL3</strain>
        <tissue evidence="2">Liver</tissue>
    </source>
</reference>
<feature type="transmembrane region" description="Helical" evidence="1">
    <location>
        <begin position="120"/>
        <end position="146"/>
    </location>
</feature>
<evidence type="ECO:0000256" key="1">
    <source>
        <dbReference type="SAM" id="Phobius"/>
    </source>
</evidence>
<proteinExistence type="predicted"/>
<dbReference type="Proteomes" id="UP001608902">
    <property type="component" value="Unassembled WGS sequence"/>
</dbReference>
<keyword evidence="1" id="KW-1133">Transmembrane helix</keyword>
<evidence type="ECO:0008006" key="4">
    <source>
        <dbReference type="Google" id="ProtNLM"/>
    </source>
</evidence>
<feature type="transmembrane region" description="Helical" evidence="1">
    <location>
        <begin position="45"/>
        <end position="69"/>
    </location>
</feature>
<comment type="caution">
    <text evidence="2">The sequence shown here is derived from an EMBL/GenBank/DDBJ whole genome shotgun (WGS) entry which is preliminary data.</text>
</comment>
<accession>A0ABD6EEG8</accession>
<keyword evidence="1" id="KW-0812">Transmembrane</keyword>
<protein>
    <recommendedName>
        <fullName evidence="4">MARVEL domain-containing protein</fullName>
    </recommendedName>
</protein>
<feature type="transmembrane region" description="Helical" evidence="1">
    <location>
        <begin position="12"/>
        <end position="39"/>
    </location>
</feature>
<keyword evidence="1" id="KW-0472">Membrane</keyword>
<name>A0ABD6EEG8_9BILA</name>
<dbReference type="EMBL" id="JBGFUD010001128">
    <property type="protein sequence ID" value="MFH4975791.1"/>
    <property type="molecule type" value="Genomic_DNA"/>
</dbReference>
<evidence type="ECO:0000313" key="3">
    <source>
        <dbReference type="Proteomes" id="UP001608902"/>
    </source>
</evidence>
<organism evidence="2 3">
    <name type="scientific">Gnathostoma spinigerum</name>
    <dbReference type="NCBI Taxonomy" id="75299"/>
    <lineage>
        <taxon>Eukaryota</taxon>
        <taxon>Metazoa</taxon>
        <taxon>Ecdysozoa</taxon>
        <taxon>Nematoda</taxon>
        <taxon>Chromadorea</taxon>
        <taxon>Rhabditida</taxon>
        <taxon>Spirurina</taxon>
        <taxon>Gnathostomatomorpha</taxon>
        <taxon>Gnathostomatoidea</taxon>
        <taxon>Gnathostomatidae</taxon>
        <taxon>Gnathostoma</taxon>
    </lineage>
</organism>
<evidence type="ECO:0000313" key="2">
    <source>
        <dbReference type="EMBL" id="MFH4975791.1"/>
    </source>
</evidence>
<dbReference type="AlphaFoldDB" id="A0ABD6EEG8"/>
<gene>
    <name evidence="2" type="ORF">AB6A40_002500</name>
</gene>
<sequence>MLSEILPSQRLFLFSFITKACAFILVITAFICCLTQRNWRSDEHILYTACIFSVLTAVTLLISLLSFCSQRLNRTLTTTKAVISFSSVLLAELALIFYSMNIRELITAGYLNFPIYSTPFIAATILGYLATLACLFDFALNVYTLVPYSGHSSTNKISPNDAIQSSITMNESTAPTETVCQRRTIETDL</sequence>
<keyword evidence="3" id="KW-1185">Reference proteome</keyword>
<feature type="transmembrane region" description="Helical" evidence="1">
    <location>
        <begin position="81"/>
        <end position="100"/>
    </location>
</feature>